<dbReference type="KEGG" id="sual:KDD17_13945"/>
<name>A0A975JD17_9RHOB</name>
<evidence type="ECO:0000313" key="2">
    <source>
        <dbReference type="Proteomes" id="UP000683291"/>
    </source>
</evidence>
<dbReference type="Proteomes" id="UP000683291">
    <property type="component" value="Chromosome 1"/>
</dbReference>
<sequence length="138" mass="15140">MTAALPADGIIARAFGGAVIASATAPGPASYDDYGQRFVFVPAVGDMDHYALDVECRSTPVPPQLERSLRPYFSRLGVPFFDGWTRLEVSAKLSGRPVLERVNEIKGTCLFSDDENTVILRVDTSTHWIAVGRRRHFG</sequence>
<gene>
    <name evidence="1" type="ORF">KDD17_13945</name>
</gene>
<dbReference type="AlphaFoldDB" id="A0A975JD17"/>
<dbReference type="RefSeq" id="WP_212704214.1">
    <property type="nucleotide sequence ID" value="NZ_CP073581.1"/>
</dbReference>
<reference evidence="1" key="1">
    <citation type="submission" date="2021-04" db="EMBL/GenBank/DDBJ databases">
        <title>Complete genome sequence for Sulfitobacter sp. strain JK7-1.</title>
        <authorList>
            <person name="Park S.-J."/>
        </authorList>
    </citation>
    <scope>NUCLEOTIDE SEQUENCE</scope>
    <source>
        <strain evidence="1">JK7-1</strain>
    </source>
</reference>
<protein>
    <submittedName>
        <fullName evidence="1">Uncharacterized protein</fullName>
    </submittedName>
</protein>
<accession>A0A975JD17</accession>
<keyword evidence="2" id="KW-1185">Reference proteome</keyword>
<dbReference type="EMBL" id="CP073581">
    <property type="protein sequence ID" value="QUJ76016.1"/>
    <property type="molecule type" value="Genomic_DNA"/>
</dbReference>
<evidence type="ECO:0000313" key="1">
    <source>
        <dbReference type="EMBL" id="QUJ76016.1"/>
    </source>
</evidence>
<proteinExistence type="predicted"/>
<organism evidence="1 2">
    <name type="scientific">Sulfitobacter albidus</name>
    <dbReference type="NCBI Taxonomy" id="2829501"/>
    <lineage>
        <taxon>Bacteria</taxon>
        <taxon>Pseudomonadati</taxon>
        <taxon>Pseudomonadota</taxon>
        <taxon>Alphaproteobacteria</taxon>
        <taxon>Rhodobacterales</taxon>
        <taxon>Roseobacteraceae</taxon>
        <taxon>Sulfitobacter</taxon>
    </lineage>
</organism>